<sequence length="81" mass="8796">MKVSICIGSACHLKGSRDVIRILQELVASHGLEGKVNLTGAFCSGNCRKGVCVTIDDQPEIYSVKPETAQAFFEEQVLTRV</sequence>
<dbReference type="eggNOG" id="COG1905">
    <property type="taxonomic scope" value="Bacteria"/>
</dbReference>
<keyword evidence="3" id="KW-1185">Reference proteome</keyword>
<reference evidence="3 4" key="1">
    <citation type="submission" date="2016-10" db="EMBL/GenBank/DDBJ databases">
        <authorList>
            <person name="de Groot N.N."/>
        </authorList>
    </citation>
    <scope>NUCLEOTIDE SEQUENCE [LARGE SCALE GENOMIC DNA]</scope>
    <source>
        <strain evidence="2 4">F</strain>
        <strain evidence="1 3">KH1P1</strain>
    </source>
</reference>
<organism evidence="2 4">
    <name type="scientific">[Clostridium] aminophilum</name>
    <dbReference type="NCBI Taxonomy" id="1526"/>
    <lineage>
        <taxon>Bacteria</taxon>
        <taxon>Bacillati</taxon>
        <taxon>Bacillota</taxon>
        <taxon>Clostridia</taxon>
        <taxon>Lachnospirales</taxon>
        <taxon>Lachnospiraceae</taxon>
    </lineage>
</organism>
<dbReference type="Proteomes" id="UP000199820">
    <property type="component" value="Unassembled WGS sequence"/>
</dbReference>
<dbReference type="EMBL" id="FOZC01000023">
    <property type="protein sequence ID" value="SFR91678.1"/>
    <property type="molecule type" value="Genomic_DNA"/>
</dbReference>
<dbReference type="Pfam" id="PF01257">
    <property type="entry name" value="2Fe-2S_thioredx"/>
    <property type="match status" value="1"/>
</dbReference>
<dbReference type="OrthoDB" id="9807975at2"/>
<protein>
    <submittedName>
        <fullName evidence="2">Thioredoxin-like [2Fe-2S] ferredoxin</fullName>
    </submittedName>
</protein>
<dbReference type="AlphaFoldDB" id="A0A1I6KKW2"/>
<accession>A0A1I6KKW2</accession>
<proteinExistence type="predicted"/>
<dbReference type="InterPro" id="IPR036249">
    <property type="entry name" value="Thioredoxin-like_sf"/>
</dbReference>
<dbReference type="RefSeq" id="WP_031473319.1">
    <property type="nucleotide sequence ID" value="NZ_FOIL01000011.1"/>
</dbReference>
<name>A0A1I6KKW2_9FIRM</name>
<gene>
    <name evidence="2" type="ORF">SAMN02910262_02617</name>
    <name evidence="1" type="ORF">SAMN04487771_101116</name>
</gene>
<dbReference type="Gene3D" id="3.40.30.10">
    <property type="entry name" value="Glutaredoxin"/>
    <property type="match status" value="1"/>
</dbReference>
<dbReference type="EMBL" id="FOIL01000011">
    <property type="protein sequence ID" value="SET29033.1"/>
    <property type="molecule type" value="Genomic_DNA"/>
</dbReference>
<dbReference type="SUPFAM" id="SSF52833">
    <property type="entry name" value="Thioredoxin-like"/>
    <property type="match status" value="1"/>
</dbReference>
<evidence type="ECO:0000313" key="3">
    <source>
        <dbReference type="Proteomes" id="UP000199820"/>
    </source>
</evidence>
<evidence type="ECO:0000313" key="1">
    <source>
        <dbReference type="EMBL" id="SET29033.1"/>
    </source>
</evidence>
<dbReference type="Proteomes" id="UP000214760">
    <property type="component" value="Unassembled WGS sequence"/>
</dbReference>
<dbReference type="CDD" id="cd02980">
    <property type="entry name" value="TRX_Fd_family"/>
    <property type="match status" value="1"/>
</dbReference>
<evidence type="ECO:0000313" key="2">
    <source>
        <dbReference type="EMBL" id="SFR91678.1"/>
    </source>
</evidence>
<dbReference type="STRING" id="1526.SAMN02910262_02617"/>
<evidence type="ECO:0000313" key="4">
    <source>
        <dbReference type="Proteomes" id="UP000214760"/>
    </source>
</evidence>